<protein>
    <submittedName>
        <fullName evidence="3">ZliS Lysozyme family protein</fullName>
    </submittedName>
</protein>
<proteinExistence type="predicted"/>
<dbReference type="Pfam" id="PF09374">
    <property type="entry name" value="PG_binding_3"/>
    <property type="match status" value="1"/>
</dbReference>
<organism evidence="3">
    <name type="scientific">uncultured Caudovirales phage</name>
    <dbReference type="NCBI Taxonomy" id="2100421"/>
    <lineage>
        <taxon>Viruses</taxon>
        <taxon>Duplodnaviria</taxon>
        <taxon>Heunggongvirae</taxon>
        <taxon>Uroviricota</taxon>
        <taxon>Caudoviricetes</taxon>
        <taxon>Peduoviridae</taxon>
        <taxon>Maltschvirus</taxon>
        <taxon>Maltschvirus maltsch</taxon>
    </lineage>
</organism>
<evidence type="ECO:0000259" key="1">
    <source>
        <dbReference type="Pfam" id="PF05838"/>
    </source>
</evidence>
<dbReference type="CDD" id="cd13926">
    <property type="entry name" value="N-acetylmuramidase_GH108"/>
    <property type="match status" value="1"/>
</dbReference>
<dbReference type="SUPFAM" id="SSF53955">
    <property type="entry name" value="Lysozyme-like"/>
    <property type="match status" value="1"/>
</dbReference>
<dbReference type="InterPro" id="IPR018537">
    <property type="entry name" value="Peptidoglycan-bd_3"/>
</dbReference>
<dbReference type="InterPro" id="IPR008565">
    <property type="entry name" value="TtsA-like_GH18_dom"/>
</dbReference>
<reference evidence="3" key="1">
    <citation type="submission" date="2020-04" db="EMBL/GenBank/DDBJ databases">
        <authorList>
            <person name="Chiriac C."/>
            <person name="Salcher M."/>
            <person name="Ghai R."/>
            <person name="Kavagutti S V."/>
        </authorList>
    </citation>
    <scope>NUCLEOTIDE SEQUENCE</scope>
</reference>
<feature type="domain" description="TtsA-like Glycoside hydrolase family 108" evidence="1">
    <location>
        <begin position="8"/>
        <end position="87"/>
    </location>
</feature>
<name>A0A6J5MWZ2_9CAUD</name>
<dbReference type="EMBL" id="LR796569">
    <property type="protein sequence ID" value="CAB4151138.1"/>
    <property type="molecule type" value="Genomic_DNA"/>
</dbReference>
<feature type="domain" description="Peptidoglycan binding" evidence="2">
    <location>
        <begin position="91"/>
        <end position="151"/>
    </location>
</feature>
<dbReference type="Pfam" id="PF05838">
    <property type="entry name" value="Glyco_hydro_108"/>
    <property type="match status" value="1"/>
</dbReference>
<gene>
    <name evidence="3" type="ORF">UFOVP601_2</name>
</gene>
<dbReference type="InterPro" id="IPR023346">
    <property type="entry name" value="Lysozyme-like_dom_sf"/>
</dbReference>
<accession>A0A6J5MWZ2</accession>
<dbReference type="Gene3D" id="1.20.141.10">
    <property type="entry name" value="Chitosanase, subunit A, domain 1"/>
    <property type="match status" value="1"/>
</dbReference>
<evidence type="ECO:0000313" key="3">
    <source>
        <dbReference type="EMBL" id="CAB4151138.1"/>
    </source>
</evidence>
<evidence type="ECO:0000259" key="2">
    <source>
        <dbReference type="Pfam" id="PF09374"/>
    </source>
</evidence>
<sequence>MKFDAAFELLMGHEGDFSDHHSDPGGKTRYGVTEATAREVGYRGDMQELPLDLAKRIYRDRYWDKIKAEELPSDLRYILFDAAVNSGPKQAVIWLQRAAGVTADGVLGPKTLAAVAQLNTQGLKTRVLAHRLRMMSTLASWPAFSRGWSRRIADLMES</sequence>